<dbReference type="STRING" id="320771.Cflav_PD2998"/>
<accession>B9XIN9</accession>
<protein>
    <submittedName>
        <fullName evidence="1">Methyltransferase type 12</fullName>
    </submittedName>
</protein>
<keyword evidence="1" id="KW-0808">Transferase</keyword>
<dbReference type="Gene3D" id="3.40.50.150">
    <property type="entry name" value="Vaccinia Virus protein VP39"/>
    <property type="match status" value="1"/>
</dbReference>
<dbReference type="GO" id="GO:0032259">
    <property type="term" value="P:methylation"/>
    <property type="evidence" value="ECO:0007669"/>
    <property type="project" value="UniProtKB-KW"/>
</dbReference>
<evidence type="ECO:0000313" key="2">
    <source>
        <dbReference type="Proteomes" id="UP000003688"/>
    </source>
</evidence>
<keyword evidence="2" id="KW-1185">Reference proteome</keyword>
<proteinExistence type="predicted"/>
<name>B9XIN9_PEDPL</name>
<dbReference type="AlphaFoldDB" id="B9XIN9"/>
<evidence type="ECO:0000313" key="1">
    <source>
        <dbReference type="EMBL" id="EEF60302.1"/>
    </source>
</evidence>
<dbReference type="PANTHER" id="PTHR43861">
    <property type="entry name" value="TRANS-ACONITATE 2-METHYLTRANSFERASE-RELATED"/>
    <property type="match status" value="1"/>
</dbReference>
<dbReference type="CDD" id="cd02440">
    <property type="entry name" value="AdoMet_MTases"/>
    <property type="match status" value="1"/>
</dbReference>
<comment type="caution">
    <text evidence="1">The sequence shown here is derived from an EMBL/GenBank/DDBJ whole genome shotgun (WGS) entry which is preliminary data.</text>
</comment>
<dbReference type="PANTHER" id="PTHR43861:SF6">
    <property type="entry name" value="METHYLTRANSFERASE TYPE 11"/>
    <property type="match status" value="1"/>
</dbReference>
<dbReference type="Proteomes" id="UP000003688">
    <property type="component" value="Unassembled WGS sequence"/>
</dbReference>
<keyword evidence="1" id="KW-0489">Methyltransferase</keyword>
<dbReference type="InterPro" id="IPR029063">
    <property type="entry name" value="SAM-dependent_MTases_sf"/>
</dbReference>
<sequence>MAKIRSVSRLLHIMILHKLVAHHLKHKDDAYFYLLQAQDAIRWLEQSGVALGKGTRVLDLGCGHGVFGSELVKKGCQVTFADEENYLLPELAGAPFRQINIDKEDVSKLGSYDLVICSNVLEHLAKPVDFINAVKNILTPSGVLYLSWTNWLSIWGGHEFSPFHYLGRNRGHLIYDKVVGGKRKHTPYVNLFPTYIGEILGIIRRNPNLRVVKIAPRYYTEFSFLMHIPVVREFLAWNCALLIGKK</sequence>
<dbReference type="Pfam" id="PF13489">
    <property type="entry name" value="Methyltransf_23"/>
    <property type="match status" value="1"/>
</dbReference>
<dbReference type="EMBL" id="ABOX02000018">
    <property type="protein sequence ID" value="EEF60302.1"/>
    <property type="molecule type" value="Genomic_DNA"/>
</dbReference>
<reference evidence="1 2" key="1">
    <citation type="journal article" date="2011" name="J. Bacteriol.">
        <title>Genome sequence of 'Pedosphaera parvula' Ellin514, an aerobic Verrucomicrobial isolate from pasture soil.</title>
        <authorList>
            <person name="Kant R."/>
            <person name="van Passel M.W."/>
            <person name="Sangwan P."/>
            <person name="Palva A."/>
            <person name="Lucas S."/>
            <person name="Copeland A."/>
            <person name="Lapidus A."/>
            <person name="Glavina Del Rio T."/>
            <person name="Dalin E."/>
            <person name="Tice H."/>
            <person name="Bruce D."/>
            <person name="Goodwin L."/>
            <person name="Pitluck S."/>
            <person name="Chertkov O."/>
            <person name="Larimer F.W."/>
            <person name="Land M.L."/>
            <person name="Hauser L."/>
            <person name="Brettin T.S."/>
            <person name="Detter J.C."/>
            <person name="Han S."/>
            <person name="de Vos W.M."/>
            <person name="Janssen P.H."/>
            <person name="Smidt H."/>
        </authorList>
    </citation>
    <scope>NUCLEOTIDE SEQUENCE [LARGE SCALE GENOMIC DNA]</scope>
    <source>
        <strain evidence="1 2">Ellin514</strain>
    </source>
</reference>
<organism evidence="1 2">
    <name type="scientific">Pedosphaera parvula (strain Ellin514)</name>
    <dbReference type="NCBI Taxonomy" id="320771"/>
    <lineage>
        <taxon>Bacteria</taxon>
        <taxon>Pseudomonadati</taxon>
        <taxon>Verrucomicrobiota</taxon>
        <taxon>Pedosphaerae</taxon>
        <taxon>Pedosphaerales</taxon>
        <taxon>Pedosphaeraceae</taxon>
        <taxon>Pedosphaera</taxon>
    </lineage>
</organism>
<gene>
    <name evidence="1" type="ORF">Cflav_PD2998</name>
</gene>
<dbReference type="GO" id="GO:0008168">
    <property type="term" value="F:methyltransferase activity"/>
    <property type="evidence" value="ECO:0007669"/>
    <property type="project" value="UniProtKB-KW"/>
</dbReference>
<dbReference type="SUPFAM" id="SSF53335">
    <property type="entry name" value="S-adenosyl-L-methionine-dependent methyltransferases"/>
    <property type="match status" value="1"/>
</dbReference>